<evidence type="ECO:0000259" key="7">
    <source>
        <dbReference type="Pfam" id="PF04138"/>
    </source>
</evidence>
<evidence type="ECO:0000256" key="3">
    <source>
        <dbReference type="ARBA" id="ARBA00022692"/>
    </source>
</evidence>
<dbReference type="InterPro" id="IPR007267">
    <property type="entry name" value="GtrA_DPMS_TM"/>
</dbReference>
<evidence type="ECO:0000313" key="9">
    <source>
        <dbReference type="Proteomes" id="UP001410648"/>
    </source>
</evidence>
<dbReference type="PANTHER" id="PTHR38459:SF5">
    <property type="entry name" value="CELL WALL TEICHOIC ACID GLYCOSYLATION PROTEIN GTCA"/>
    <property type="match status" value="1"/>
</dbReference>
<feature type="domain" description="GtrA/DPMS transmembrane" evidence="7">
    <location>
        <begin position="27"/>
        <end position="144"/>
    </location>
</feature>
<keyword evidence="4 6" id="KW-1133">Transmembrane helix</keyword>
<keyword evidence="5 6" id="KW-0472">Membrane</keyword>
<feature type="transmembrane region" description="Helical" evidence="6">
    <location>
        <begin position="125"/>
        <end position="144"/>
    </location>
</feature>
<dbReference type="InterPro" id="IPR051401">
    <property type="entry name" value="GtrA_CellWall_Glycosyl"/>
</dbReference>
<comment type="caution">
    <text evidence="8">The sequence shown here is derived from an EMBL/GenBank/DDBJ whole genome shotgun (WGS) entry which is preliminary data.</text>
</comment>
<dbReference type="Proteomes" id="UP001410648">
    <property type="component" value="Unassembled WGS sequence"/>
</dbReference>
<accession>A0ABN1AX91</accession>
<sequence length="148" mass="17104">MKKKVKGYFSMSRIKTVYLNYQEIIDYILFGLLTTAVNIGAFFLFDTVLGISYLIANAISIIAAILFAFFTNKKYVFKYRSTTVKAAFKAFYLFVGLRLISGVFDMLSMWILVDFMGMGTNLSKILTQFIIVSLNYIFSKLYIFKRKE</sequence>
<dbReference type="Pfam" id="PF04138">
    <property type="entry name" value="GtrA_DPMS_TM"/>
    <property type="match status" value="1"/>
</dbReference>
<evidence type="ECO:0000256" key="5">
    <source>
        <dbReference type="ARBA" id="ARBA00023136"/>
    </source>
</evidence>
<dbReference type="RefSeq" id="WP_346024756.1">
    <property type="nucleotide sequence ID" value="NZ_BAAADA010000114.1"/>
</dbReference>
<evidence type="ECO:0000256" key="6">
    <source>
        <dbReference type="SAM" id="Phobius"/>
    </source>
</evidence>
<feature type="transmembrane region" description="Helical" evidence="6">
    <location>
        <begin position="21"/>
        <end position="45"/>
    </location>
</feature>
<reference evidence="8 9" key="1">
    <citation type="journal article" date="2019" name="Int. J. Syst. Evol. Microbiol.">
        <title>The Global Catalogue of Microorganisms (GCM) 10K type strain sequencing project: providing services to taxonomists for standard genome sequencing and annotation.</title>
        <authorList>
            <consortium name="The Broad Institute Genomics Platform"/>
            <consortium name="The Broad Institute Genome Sequencing Center for Infectious Disease"/>
            <person name="Wu L."/>
            <person name="Ma J."/>
        </authorList>
    </citation>
    <scope>NUCLEOTIDE SEQUENCE [LARGE SCALE GENOMIC DNA]</scope>
    <source>
        <strain evidence="8 9">JCM 14232</strain>
    </source>
</reference>
<dbReference type="EMBL" id="BAAADA010000114">
    <property type="protein sequence ID" value="GAA0485795.1"/>
    <property type="molecule type" value="Genomic_DNA"/>
</dbReference>
<keyword evidence="3 6" id="KW-0812">Transmembrane</keyword>
<feature type="transmembrane region" description="Helical" evidence="6">
    <location>
        <begin position="91"/>
        <end position="113"/>
    </location>
</feature>
<protein>
    <submittedName>
        <fullName evidence="8">GtrA family protein</fullName>
    </submittedName>
</protein>
<organism evidence="8 9">
    <name type="scientific">Alkalibacterium indicireducens</name>
    <dbReference type="NCBI Taxonomy" id="398758"/>
    <lineage>
        <taxon>Bacteria</taxon>
        <taxon>Bacillati</taxon>
        <taxon>Bacillota</taxon>
        <taxon>Bacilli</taxon>
        <taxon>Lactobacillales</taxon>
        <taxon>Carnobacteriaceae</taxon>
        <taxon>Alkalibacterium</taxon>
    </lineage>
</organism>
<name>A0ABN1AX91_9LACT</name>
<dbReference type="PANTHER" id="PTHR38459">
    <property type="entry name" value="PROPHAGE BACTOPRENOL-LINKED GLUCOSE TRANSLOCASE HOMOLOG"/>
    <property type="match status" value="1"/>
</dbReference>
<gene>
    <name evidence="8" type="ORF">GCM10008936_13320</name>
</gene>
<feature type="transmembrane region" description="Helical" evidence="6">
    <location>
        <begin position="51"/>
        <end position="70"/>
    </location>
</feature>
<proteinExistence type="inferred from homology"/>
<comment type="similarity">
    <text evidence="2">Belongs to the GtrA family.</text>
</comment>
<comment type="subcellular location">
    <subcellularLocation>
        <location evidence="1">Membrane</location>
        <topology evidence="1">Multi-pass membrane protein</topology>
    </subcellularLocation>
</comment>
<evidence type="ECO:0000256" key="4">
    <source>
        <dbReference type="ARBA" id="ARBA00022989"/>
    </source>
</evidence>
<evidence type="ECO:0000313" key="8">
    <source>
        <dbReference type="EMBL" id="GAA0485795.1"/>
    </source>
</evidence>
<evidence type="ECO:0000256" key="2">
    <source>
        <dbReference type="ARBA" id="ARBA00009399"/>
    </source>
</evidence>
<keyword evidence="9" id="KW-1185">Reference proteome</keyword>
<evidence type="ECO:0000256" key="1">
    <source>
        <dbReference type="ARBA" id="ARBA00004141"/>
    </source>
</evidence>